<dbReference type="PANTHER" id="PTHR43585:SF2">
    <property type="entry name" value="ATP-GRASP ENZYME FSQD"/>
    <property type="match status" value="1"/>
</dbReference>
<feature type="domain" description="ATP-grasp" evidence="5">
    <location>
        <begin position="114"/>
        <end position="304"/>
    </location>
</feature>
<gene>
    <name evidence="6" type="ORF">SBX64_06250</name>
</gene>
<accession>A0ABU4ISM8</accession>
<keyword evidence="3 4" id="KW-0067">ATP-binding</keyword>
<evidence type="ECO:0000256" key="1">
    <source>
        <dbReference type="ARBA" id="ARBA00022598"/>
    </source>
</evidence>
<evidence type="ECO:0000256" key="3">
    <source>
        <dbReference type="ARBA" id="ARBA00022840"/>
    </source>
</evidence>
<protein>
    <recommendedName>
        <fullName evidence="5">ATP-grasp domain-containing protein</fullName>
    </recommendedName>
</protein>
<dbReference type="InterPro" id="IPR052032">
    <property type="entry name" value="ATP-dep_AA_Ligase"/>
</dbReference>
<evidence type="ECO:0000259" key="5">
    <source>
        <dbReference type="PROSITE" id="PS50975"/>
    </source>
</evidence>
<evidence type="ECO:0000313" key="6">
    <source>
        <dbReference type="EMBL" id="MDW6092143.1"/>
    </source>
</evidence>
<dbReference type="PROSITE" id="PS50975">
    <property type="entry name" value="ATP_GRASP"/>
    <property type="match status" value="1"/>
</dbReference>
<sequence length="407" mass="46109">MKNYALLLVSDKPDVLSFLSEFKDVHFIPVIKKQYEYLYRDFEQVIIIPSFEEIALSLACIEQFVDEYIDGRVVAVIPTTEKSVLLAAHLSQHYSVRGNSVESATLFVDKYEMRTRAMSENIRCPAARLTSREALTRKEYPVFPFVLKKTKGSGSQGVALIHCEQDIDQALIKFGPPTKHERLLTETAIDIVEEYHSDAVIENGEIIFQANSEYIQPILKSPDAFRASINLRDQFRNHQLNELLPSVVAAFGAQNGILHMETLYDGKQLHFGEIALRPGGGGIADLVEELHGVNLWRELLRLSFNLPHMICHKNPISERHVAVALIRSTQKTKPDEQSADRLMAQENILQIKTFHDQEGNIHHSSPMNSYAQVLFEIPSKIDVKELVRNYVDIYLNNTAAQGISTPQ</sequence>
<dbReference type="SUPFAM" id="SSF56059">
    <property type="entry name" value="Glutathione synthetase ATP-binding domain-like"/>
    <property type="match status" value="1"/>
</dbReference>
<reference evidence="6 7" key="1">
    <citation type="submission" date="2023-11" db="EMBL/GenBank/DDBJ databases">
        <title>Plant-associative lifestyle of Vibrio porteresiae and its evolutionary dynamics.</title>
        <authorList>
            <person name="Rameshkumar N."/>
            <person name="Kirti K."/>
        </authorList>
    </citation>
    <scope>NUCLEOTIDE SEQUENCE [LARGE SCALE GENOMIC DNA]</scope>
    <source>
        <strain evidence="6 7">MSSRF7</strain>
    </source>
</reference>
<keyword evidence="7" id="KW-1185">Reference proteome</keyword>
<comment type="caution">
    <text evidence="6">The sequence shown here is derived from an EMBL/GenBank/DDBJ whole genome shotgun (WGS) entry which is preliminary data.</text>
</comment>
<dbReference type="EMBL" id="JAWRCP010000001">
    <property type="protein sequence ID" value="MDW6092143.1"/>
    <property type="molecule type" value="Genomic_DNA"/>
</dbReference>
<evidence type="ECO:0000256" key="2">
    <source>
        <dbReference type="ARBA" id="ARBA00022741"/>
    </source>
</evidence>
<dbReference type="RefSeq" id="WP_318584543.1">
    <property type="nucleotide sequence ID" value="NZ_JAWRCP010000001.1"/>
</dbReference>
<proteinExistence type="predicted"/>
<name>A0ABU4ISM8_9VIBR</name>
<keyword evidence="2 4" id="KW-0547">Nucleotide-binding</keyword>
<dbReference type="InterPro" id="IPR011761">
    <property type="entry name" value="ATP-grasp"/>
</dbReference>
<evidence type="ECO:0000256" key="4">
    <source>
        <dbReference type="PROSITE-ProRule" id="PRU00409"/>
    </source>
</evidence>
<organism evidence="6 7">
    <name type="scientific">Vibrio rhizosphaerae</name>
    <dbReference type="NCBI Taxonomy" id="398736"/>
    <lineage>
        <taxon>Bacteria</taxon>
        <taxon>Pseudomonadati</taxon>
        <taxon>Pseudomonadota</taxon>
        <taxon>Gammaproteobacteria</taxon>
        <taxon>Vibrionales</taxon>
        <taxon>Vibrionaceae</taxon>
        <taxon>Vibrio</taxon>
    </lineage>
</organism>
<evidence type="ECO:0000313" key="7">
    <source>
        <dbReference type="Proteomes" id="UP001279860"/>
    </source>
</evidence>
<dbReference type="PANTHER" id="PTHR43585">
    <property type="entry name" value="FUMIPYRROLE BIOSYNTHESIS PROTEIN C"/>
    <property type="match status" value="1"/>
</dbReference>
<dbReference type="Gene3D" id="3.40.50.20">
    <property type="match status" value="1"/>
</dbReference>
<keyword evidence="1" id="KW-0436">Ligase</keyword>
<dbReference type="Proteomes" id="UP001279860">
    <property type="component" value="Unassembled WGS sequence"/>
</dbReference>
<dbReference type="Gene3D" id="3.30.470.20">
    <property type="entry name" value="ATP-grasp fold, B domain"/>
    <property type="match status" value="1"/>
</dbReference>